<evidence type="ECO:0000259" key="6">
    <source>
        <dbReference type="PROSITE" id="PS51036"/>
    </source>
</evidence>
<evidence type="ECO:0000256" key="1">
    <source>
        <dbReference type="ARBA" id="ARBA00003732"/>
    </source>
</evidence>
<evidence type="ECO:0000313" key="8">
    <source>
        <dbReference type="Proteomes" id="UP000027120"/>
    </source>
</evidence>
<feature type="compositionally biased region" description="Low complexity" evidence="5">
    <location>
        <begin position="59"/>
        <end position="68"/>
    </location>
</feature>
<evidence type="ECO:0000256" key="2">
    <source>
        <dbReference type="ARBA" id="ARBA00022723"/>
    </source>
</evidence>
<feature type="region of interest" description="Disordered" evidence="5">
    <location>
        <begin position="56"/>
        <end position="85"/>
    </location>
</feature>
<dbReference type="GO" id="GO:0003677">
    <property type="term" value="F:DNA binding"/>
    <property type="evidence" value="ECO:0007669"/>
    <property type="project" value="InterPro"/>
</dbReference>
<accession>A0A067FQB5</accession>
<dbReference type="PANTHER" id="PTHR10634">
    <property type="entry name" value="AN1-TYPE ZINC FINGER PROTEIN"/>
    <property type="match status" value="1"/>
</dbReference>
<dbReference type="Gene3D" id="1.20.5.4770">
    <property type="match status" value="1"/>
</dbReference>
<dbReference type="SMART" id="SM00259">
    <property type="entry name" value="ZnF_A20"/>
    <property type="match status" value="1"/>
</dbReference>
<evidence type="ECO:0000256" key="3">
    <source>
        <dbReference type="ARBA" id="ARBA00022771"/>
    </source>
</evidence>
<evidence type="ECO:0000256" key="4">
    <source>
        <dbReference type="ARBA" id="ARBA00022833"/>
    </source>
</evidence>
<keyword evidence="3" id="KW-0863">Zinc-finger</keyword>
<keyword evidence="2" id="KW-0479">Metal-binding</keyword>
<keyword evidence="4" id="KW-0862">Zinc</keyword>
<dbReference type="Pfam" id="PF01754">
    <property type="entry name" value="zf-A20"/>
    <property type="match status" value="1"/>
</dbReference>
<feature type="domain" description="A20-type" evidence="6">
    <location>
        <begin position="1"/>
        <end position="34"/>
    </location>
</feature>
<evidence type="ECO:0000256" key="5">
    <source>
        <dbReference type="SAM" id="MobiDB-lite"/>
    </source>
</evidence>
<dbReference type="EMBL" id="KK784903">
    <property type="protein sequence ID" value="KDO65371.1"/>
    <property type="molecule type" value="Genomic_DNA"/>
</dbReference>
<comment type="function">
    <text evidence="1">May be involved in environmental stress response.</text>
</comment>
<dbReference type="InterPro" id="IPR002653">
    <property type="entry name" value="Znf_A20"/>
</dbReference>
<dbReference type="InterPro" id="IPR035896">
    <property type="entry name" value="AN1-like_Znf"/>
</dbReference>
<protein>
    <recommendedName>
        <fullName evidence="6">A20-type domain-containing protein</fullName>
    </recommendedName>
</protein>
<dbReference type="SUPFAM" id="SSF118310">
    <property type="entry name" value="AN1-like Zinc finger"/>
    <property type="match status" value="1"/>
</dbReference>
<reference evidence="7 8" key="1">
    <citation type="submission" date="2014-04" db="EMBL/GenBank/DDBJ databases">
        <authorList>
            <consortium name="International Citrus Genome Consortium"/>
            <person name="Gmitter F."/>
            <person name="Chen C."/>
            <person name="Farmerie W."/>
            <person name="Harkins T."/>
            <person name="Desany B."/>
            <person name="Mohiuddin M."/>
            <person name="Kodira C."/>
            <person name="Borodovsky M."/>
            <person name="Lomsadze A."/>
            <person name="Burns P."/>
            <person name="Jenkins J."/>
            <person name="Prochnik S."/>
            <person name="Shu S."/>
            <person name="Chapman J."/>
            <person name="Pitluck S."/>
            <person name="Schmutz J."/>
            <person name="Rokhsar D."/>
        </authorList>
    </citation>
    <scope>NUCLEOTIDE SEQUENCE</scope>
</reference>
<name>A0A067FQB5_CITSI</name>
<dbReference type="SUPFAM" id="SSF57716">
    <property type="entry name" value="Glucocorticoid receptor-like (DNA-binding domain)"/>
    <property type="match status" value="1"/>
</dbReference>
<organism evidence="7 8">
    <name type="scientific">Citrus sinensis</name>
    <name type="common">Sweet orange</name>
    <name type="synonym">Citrus aurantium var. sinensis</name>
    <dbReference type="NCBI Taxonomy" id="2711"/>
    <lineage>
        <taxon>Eukaryota</taxon>
        <taxon>Viridiplantae</taxon>
        <taxon>Streptophyta</taxon>
        <taxon>Embryophyta</taxon>
        <taxon>Tracheophyta</taxon>
        <taxon>Spermatophyta</taxon>
        <taxon>Magnoliopsida</taxon>
        <taxon>eudicotyledons</taxon>
        <taxon>Gunneridae</taxon>
        <taxon>Pentapetalae</taxon>
        <taxon>rosids</taxon>
        <taxon>malvids</taxon>
        <taxon>Sapindales</taxon>
        <taxon>Rutaceae</taxon>
        <taxon>Aurantioideae</taxon>
        <taxon>Citrus</taxon>
    </lineage>
</organism>
<evidence type="ECO:0000313" key="7">
    <source>
        <dbReference type="EMBL" id="KDO65371.1"/>
    </source>
</evidence>
<dbReference type="GO" id="GO:0008270">
    <property type="term" value="F:zinc ion binding"/>
    <property type="evidence" value="ECO:0007669"/>
    <property type="project" value="UniProtKB-KW"/>
</dbReference>
<proteinExistence type="predicted"/>
<keyword evidence="8" id="KW-1185">Reference proteome</keyword>
<gene>
    <name evidence="7" type="ORF">CISIN_1g037934mg</name>
</gene>
<dbReference type="STRING" id="2711.A0A067FQB5"/>
<sequence>MTPPLCTKGCGFYGTKEHKSMCSNCYNDFLEEQVTDGVVKRPLKLMQPNPSILVFDPRSLQSHSSSSSERTTIDSAAVEYSSAKTTSALEKRCEICDKKVGSIELKCRCGHLYCGTHRKFDRETLVEDNPLIRADKLEGRI</sequence>
<dbReference type="SMR" id="A0A067FQB5"/>
<dbReference type="PROSITE" id="PS51036">
    <property type="entry name" value="ZF_A20"/>
    <property type="match status" value="1"/>
</dbReference>
<dbReference type="InterPro" id="IPR050652">
    <property type="entry name" value="AN1_A20_ZnFinger"/>
</dbReference>
<dbReference type="AlphaFoldDB" id="A0A067FQB5"/>
<dbReference type="Proteomes" id="UP000027120">
    <property type="component" value="Unassembled WGS sequence"/>
</dbReference>
<dbReference type="Gene3D" id="4.10.1110.10">
    <property type="entry name" value="AN1-like Zinc finger"/>
    <property type="match status" value="1"/>
</dbReference>
<dbReference type="PANTHER" id="PTHR10634:SF124">
    <property type="entry name" value="ZINC FINGER A20 AND AN1 DOMAIN-CONTAINING STRESS-ASSOCIATED PROTEIN 8-RELATED"/>
    <property type="match status" value="1"/>
</dbReference>